<reference evidence="1 2" key="1">
    <citation type="journal article" date="2007" name="Proc. Natl. Acad. Sci. U.S.A.">
        <title>The genome of Syntrophus aciditrophicus: life at the thermodynamic limit of microbial growth.</title>
        <authorList>
            <person name="McInerney M.J."/>
            <person name="Rohlin L."/>
            <person name="Mouttaki H."/>
            <person name="Kim U."/>
            <person name="Krupp R.S."/>
            <person name="Rios-Hernandez L."/>
            <person name="Sieber J."/>
            <person name="Struchtemeyer C.G."/>
            <person name="Bhattacharyya A."/>
            <person name="Campbell J.W."/>
            <person name="Gunsalus R.P."/>
        </authorList>
    </citation>
    <scope>NUCLEOTIDE SEQUENCE [LARGE SCALE GENOMIC DNA]</scope>
    <source>
        <strain evidence="1 2">SB</strain>
    </source>
</reference>
<gene>
    <name evidence="1" type="ORF">SYN_03139</name>
</gene>
<dbReference type="KEGG" id="sat:SYN_03139"/>
<dbReference type="AlphaFoldDB" id="Q2LRE8"/>
<accession>Q2LRE8</accession>
<proteinExistence type="predicted"/>
<keyword evidence="2" id="KW-1185">Reference proteome</keyword>
<sequence>MRFKGKETVWRCQGMFLSSWRWQLIFLYLHACRGSSMGARLSGGKESVIRTLPPVALWVQSVIIRGRRGGCPIPGRGRRKDIALDKRGR</sequence>
<dbReference type="Proteomes" id="UP000001933">
    <property type="component" value="Chromosome"/>
</dbReference>
<name>Q2LRE8_SYNAS</name>
<dbReference type="InParanoid" id="Q2LRE8"/>
<organism evidence="1 2">
    <name type="scientific">Syntrophus aciditrophicus (strain SB)</name>
    <dbReference type="NCBI Taxonomy" id="56780"/>
    <lineage>
        <taxon>Bacteria</taxon>
        <taxon>Pseudomonadati</taxon>
        <taxon>Thermodesulfobacteriota</taxon>
        <taxon>Syntrophia</taxon>
        <taxon>Syntrophales</taxon>
        <taxon>Syntrophaceae</taxon>
        <taxon>Syntrophus</taxon>
    </lineage>
</organism>
<dbReference type="STRING" id="56780.SYN_03139"/>
<evidence type="ECO:0000313" key="1">
    <source>
        <dbReference type="EMBL" id="ABC76660.1"/>
    </source>
</evidence>
<evidence type="ECO:0000313" key="2">
    <source>
        <dbReference type="Proteomes" id="UP000001933"/>
    </source>
</evidence>
<dbReference type="EMBL" id="CP000252">
    <property type="protein sequence ID" value="ABC76660.1"/>
    <property type="molecule type" value="Genomic_DNA"/>
</dbReference>
<dbReference type="HOGENOM" id="CLU_2453523_0_0_7"/>
<protein>
    <submittedName>
        <fullName evidence="1">Hypothetical cytosolic protein</fullName>
    </submittedName>
</protein>